<evidence type="ECO:0000313" key="10">
    <source>
        <dbReference type="EMBL" id="UWP94321.1"/>
    </source>
</evidence>
<proteinExistence type="inferred from homology"/>
<dbReference type="Pfam" id="PF04143">
    <property type="entry name" value="Sulf_transp"/>
    <property type="match status" value="2"/>
</dbReference>
<keyword evidence="3" id="KW-1003">Cell membrane</keyword>
<evidence type="ECO:0000256" key="6">
    <source>
        <dbReference type="ARBA" id="ARBA00022989"/>
    </source>
</evidence>
<dbReference type="PANTHER" id="PTHR30574">
    <property type="entry name" value="INNER MEMBRANE PROTEIN YEDE"/>
    <property type="match status" value="1"/>
</dbReference>
<feature type="transmembrane region" description="Helical" evidence="9">
    <location>
        <begin position="95"/>
        <end position="116"/>
    </location>
</feature>
<reference evidence="10" key="1">
    <citation type="submission" date="2021-08" db="EMBL/GenBank/DDBJ databases">
        <authorList>
            <person name="Nwanade C."/>
            <person name="Wang M."/>
            <person name="Masoudi A."/>
            <person name="Yu Z."/>
            <person name="Liu J."/>
        </authorList>
    </citation>
    <scope>NUCLEOTIDE SEQUENCE</scope>
    <source>
        <strain evidence="10">S056</strain>
    </source>
</reference>
<comment type="subcellular location">
    <subcellularLocation>
        <location evidence="1">Cell inner membrane</location>
        <topology evidence="1">Multi-pass membrane protein</topology>
    </subcellularLocation>
</comment>
<keyword evidence="6 9" id="KW-1133">Transmembrane helix</keyword>
<evidence type="ECO:0000256" key="9">
    <source>
        <dbReference type="SAM" id="Phobius"/>
    </source>
</evidence>
<dbReference type="PANTHER" id="PTHR30574:SF1">
    <property type="entry name" value="SULPHUR TRANSPORT DOMAIN-CONTAINING PROTEIN"/>
    <property type="match status" value="1"/>
</dbReference>
<dbReference type="Proteomes" id="UP001057991">
    <property type="component" value="Chromosome"/>
</dbReference>
<feature type="transmembrane region" description="Helical" evidence="9">
    <location>
        <begin position="55"/>
        <end position="75"/>
    </location>
</feature>
<organism evidence="10 11">
    <name type="scientific">Aliiroseovarius crassostreae</name>
    <dbReference type="NCBI Taxonomy" id="154981"/>
    <lineage>
        <taxon>Bacteria</taxon>
        <taxon>Pseudomonadati</taxon>
        <taxon>Pseudomonadota</taxon>
        <taxon>Alphaproteobacteria</taxon>
        <taxon>Rhodobacterales</taxon>
        <taxon>Paracoccaceae</taxon>
        <taxon>Aliiroseovarius</taxon>
    </lineage>
</organism>
<feature type="transmembrane region" description="Helical" evidence="9">
    <location>
        <begin position="128"/>
        <end position="145"/>
    </location>
</feature>
<evidence type="ECO:0000256" key="1">
    <source>
        <dbReference type="ARBA" id="ARBA00004429"/>
    </source>
</evidence>
<keyword evidence="2" id="KW-0813">Transport</keyword>
<evidence type="ECO:0000256" key="5">
    <source>
        <dbReference type="ARBA" id="ARBA00022692"/>
    </source>
</evidence>
<dbReference type="GO" id="GO:0005886">
    <property type="term" value="C:plasma membrane"/>
    <property type="evidence" value="ECO:0007669"/>
    <property type="project" value="UniProtKB-SubCell"/>
</dbReference>
<keyword evidence="4" id="KW-0997">Cell inner membrane</keyword>
<feature type="transmembrane region" description="Helical" evidence="9">
    <location>
        <begin position="192"/>
        <end position="214"/>
    </location>
</feature>
<feature type="transmembrane region" description="Helical" evidence="9">
    <location>
        <begin position="311"/>
        <end position="331"/>
    </location>
</feature>
<dbReference type="EMBL" id="CP080776">
    <property type="protein sequence ID" value="UWP94321.1"/>
    <property type="molecule type" value="Genomic_DNA"/>
</dbReference>
<dbReference type="RefSeq" id="WP_259805497.1">
    <property type="nucleotide sequence ID" value="NZ_CP080776.1"/>
</dbReference>
<keyword evidence="7 9" id="KW-0472">Membrane</keyword>
<dbReference type="InterPro" id="IPR007272">
    <property type="entry name" value="Sulf_transp_TsuA/YedE"/>
</dbReference>
<accession>A0A9Q9LU15</accession>
<evidence type="ECO:0000256" key="8">
    <source>
        <dbReference type="ARBA" id="ARBA00035655"/>
    </source>
</evidence>
<feature type="transmembrane region" description="Helical" evidence="9">
    <location>
        <begin position="284"/>
        <end position="305"/>
    </location>
</feature>
<evidence type="ECO:0000313" key="11">
    <source>
        <dbReference type="Proteomes" id="UP001057991"/>
    </source>
</evidence>
<evidence type="ECO:0000256" key="2">
    <source>
        <dbReference type="ARBA" id="ARBA00022448"/>
    </source>
</evidence>
<evidence type="ECO:0000256" key="4">
    <source>
        <dbReference type="ARBA" id="ARBA00022519"/>
    </source>
</evidence>
<evidence type="ECO:0000256" key="3">
    <source>
        <dbReference type="ARBA" id="ARBA00022475"/>
    </source>
</evidence>
<protein>
    <submittedName>
        <fullName evidence="10">YeeE/YedE family protein</fullName>
    </submittedName>
</protein>
<feature type="transmembrane region" description="Helical" evidence="9">
    <location>
        <begin position="165"/>
        <end position="183"/>
    </location>
</feature>
<name>A0A9Q9LU15_9RHOB</name>
<sequence length="360" mass="37139">MFETLVIEGLGLEELSPRTASVWFGLALGIGFGTLAFATGFCLRRGLVGASSERLSAMTTWLWVLSVALIGTQALGWMGVIEVTEHRLLSAQLPLLQTGLGGALFGAGMVLTRGCLSRLTVLSGSGNLRALTVLGVAALVALATQKGVLAPLRMALAGYEIEVTRLPQLFTFLPLLITLFLLIRTRLSAPQLVLSALLGVLVPLGWLGTGLLLQDEFDPIAVDSLSFTGPWADSLFWSVASSSITAGFGTGLIGGVILGGLLLSLITRRFQWQGFEHPAQMGRYLVGGGLMGFGGVLAGGCTVGAGLSGLAILSTTALFALAAIITGALIMDRVVLRAVNARSSGGSGAPSPKPAPQPAA</sequence>
<comment type="similarity">
    <text evidence="8">Belongs to the TsuA/YedE (TC 9.B.102) family.</text>
</comment>
<feature type="transmembrane region" description="Helical" evidence="9">
    <location>
        <begin position="20"/>
        <end position="43"/>
    </location>
</feature>
<evidence type="ECO:0000256" key="7">
    <source>
        <dbReference type="ARBA" id="ARBA00023136"/>
    </source>
</evidence>
<feature type="transmembrane region" description="Helical" evidence="9">
    <location>
        <begin position="234"/>
        <end position="263"/>
    </location>
</feature>
<keyword evidence="5 9" id="KW-0812">Transmembrane</keyword>
<dbReference type="AlphaFoldDB" id="A0A9Q9LU15"/>
<gene>
    <name evidence="10" type="ORF">K3X48_08655</name>
</gene>